<dbReference type="InterPro" id="IPR029058">
    <property type="entry name" value="AB_hydrolase_fold"/>
</dbReference>
<dbReference type="GO" id="GO:0016787">
    <property type="term" value="F:hydrolase activity"/>
    <property type="evidence" value="ECO:0007669"/>
    <property type="project" value="UniProtKB-KW"/>
</dbReference>
<dbReference type="InterPro" id="IPR050266">
    <property type="entry name" value="AB_hydrolase_sf"/>
</dbReference>
<dbReference type="eggNOG" id="COG0596">
    <property type="taxonomic scope" value="Bacteria"/>
</dbReference>
<reference evidence="2 3" key="1">
    <citation type="journal article" date="2010" name="J. Bacteriol.">
        <title>Genome sequence of the oligotrophic marine Gammaproteobacterium HTCC2143, isolated from the Oregon Coast.</title>
        <authorList>
            <person name="Oh H.M."/>
            <person name="Kang I."/>
            <person name="Ferriera S."/>
            <person name="Giovannoni S.J."/>
            <person name="Cho J.C."/>
        </authorList>
    </citation>
    <scope>NUCLEOTIDE SEQUENCE [LARGE SCALE GENOMIC DNA]</scope>
    <source>
        <strain evidence="2 3">HTCC2143</strain>
    </source>
</reference>
<proteinExistence type="predicted"/>
<name>A0YDP1_9GAMM</name>
<evidence type="ECO:0000313" key="3">
    <source>
        <dbReference type="Proteomes" id="UP000004931"/>
    </source>
</evidence>
<dbReference type="Pfam" id="PF00561">
    <property type="entry name" value="Abhydrolase_1"/>
    <property type="match status" value="1"/>
</dbReference>
<sequence length="276" mass="29967">MEEWQNASVESNGINIHYHRTGGKGPALLLIHGFTDNGLCWSRVAREMQAHYDLVMLDSRGHGLSDKPHQGYSTDDYADDVAGVIAALNLGTTVLVGHSVGATTAATVAAKYPQLVRGLILEDPIWRDQPGQSDSASPEKKAAMVTAVRQQIVVQQQMNAQQIETSGRENCPTWDAEEFPAWVQAKQQVSPDVAATLVSLRGDWQHMASEIQCPTLLITGNPDKDVVVSPTVVAQAQAINPLIQHTQLASAGHNIRRESFQPYLAAVRQFLACSLA</sequence>
<accession>A0YDP1</accession>
<comment type="caution">
    <text evidence="2">The sequence shown here is derived from an EMBL/GenBank/DDBJ whole genome shotgun (WGS) entry which is preliminary data.</text>
</comment>
<dbReference type="EMBL" id="AAVT01000005">
    <property type="protein sequence ID" value="EAW30925.1"/>
    <property type="molecule type" value="Genomic_DNA"/>
</dbReference>
<protein>
    <submittedName>
        <fullName evidence="2">Putative hydrolase</fullName>
    </submittedName>
</protein>
<dbReference type="PANTHER" id="PTHR43798">
    <property type="entry name" value="MONOACYLGLYCEROL LIPASE"/>
    <property type="match status" value="1"/>
</dbReference>
<dbReference type="ESTHER" id="9gamm-a0ydp1">
    <property type="family name" value="6_AlphaBeta_hydrolase"/>
</dbReference>
<gene>
    <name evidence="2" type="ORF">GP2143_10022</name>
</gene>
<dbReference type="InterPro" id="IPR000073">
    <property type="entry name" value="AB_hydrolase_1"/>
</dbReference>
<keyword evidence="2" id="KW-0378">Hydrolase</keyword>
<dbReference type="SUPFAM" id="SSF53474">
    <property type="entry name" value="alpha/beta-Hydrolases"/>
    <property type="match status" value="1"/>
</dbReference>
<dbReference type="Proteomes" id="UP000004931">
    <property type="component" value="Unassembled WGS sequence"/>
</dbReference>
<keyword evidence="3" id="KW-1185">Reference proteome</keyword>
<dbReference type="AlphaFoldDB" id="A0YDP1"/>
<evidence type="ECO:0000313" key="2">
    <source>
        <dbReference type="EMBL" id="EAW30925.1"/>
    </source>
</evidence>
<dbReference type="Gene3D" id="3.40.50.1820">
    <property type="entry name" value="alpha/beta hydrolase"/>
    <property type="match status" value="1"/>
</dbReference>
<dbReference type="STRING" id="247633.GP2143_10022"/>
<organism evidence="2 3">
    <name type="scientific">marine gamma proteobacterium HTCC2143</name>
    <dbReference type="NCBI Taxonomy" id="247633"/>
    <lineage>
        <taxon>Bacteria</taxon>
        <taxon>Pseudomonadati</taxon>
        <taxon>Pseudomonadota</taxon>
        <taxon>Gammaproteobacteria</taxon>
        <taxon>Cellvibrionales</taxon>
        <taxon>Spongiibacteraceae</taxon>
        <taxon>BD1-7 clade</taxon>
    </lineage>
</organism>
<evidence type="ECO:0000259" key="1">
    <source>
        <dbReference type="Pfam" id="PF00561"/>
    </source>
</evidence>
<dbReference type="PRINTS" id="PR00111">
    <property type="entry name" value="ABHYDROLASE"/>
</dbReference>
<feature type="domain" description="AB hydrolase-1" evidence="1">
    <location>
        <begin position="26"/>
        <end position="128"/>
    </location>
</feature>
<dbReference type="OrthoDB" id="9780765at2"/>